<feature type="transmembrane region" description="Helical" evidence="6">
    <location>
        <begin position="43"/>
        <end position="65"/>
    </location>
</feature>
<feature type="transmembrane region" description="Helical" evidence="6">
    <location>
        <begin position="185"/>
        <end position="202"/>
    </location>
</feature>
<proteinExistence type="predicted"/>
<dbReference type="Gene3D" id="1.10.3730.20">
    <property type="match status" value="1"/>
</dbReference>
<evidence type="ECO:0000313" key="7">
    <source>
        <dbReference type="Proteomes" id="UP000504637"/>
    </source>
</evidence>
<dbReference type="OrthoDB" id="6428174at2759"/>
<feature type="compositionally biased region" description="Polar residues" evidence="5">
    <location>
        <begin position="420"/>
        <end position="429"/>
    </location>
</feature>
<dbReference type="GO" id="GO:0015095">
    <property type="term" value="F:magnesium ion transmembrane transporter activity"/>
    <property type="evidence" value="ECO:0007669"/>
    <property type="project" value="InterPro"/>
</dbReference>
<feature type="transmembrane region" description="Helical" evidence="6">
    <location>
        <begin position="311"/>
        <end position="332"/>
    </location>
</feature>
<feature type="compositionally biased region" description="Polar residues" evidence="5">
    <location>
        <begin position="467"/>
        <end position="501"/>
    </location>
</feature>
<dbReference type="RefSeq" id="XP_033457713.1">
    <property type="nucleotide sequence ID" value="XM_033605419.1"/>
</dbReference>
<keyword evidence="3 6" id="KW-1133">Transmembrane helix</keyword>
<dbReference type="GeneID" id="54363219"/>
<feature type="region of interest" description="Disordered" evidence="5">
    <location>
        <begin position="465"/>
        <end position="568"/>
    </location>
</feature>
<protein>
    <submittedName>
        <fullName evidence="8">DUF803-domain-containing protein</fullName>
    </submittedName>
</protein>
<feature type="transmembrane region" description="Helical" evidence="6">
    <location>
        <begin position="119"/>
        <end position="138"/>
    </location>
</feature>
<evidence type="ECO:0000256" key="4">
    <source>
        <dbReference type="ARBA" id="ARBA00023136"/>
    </source>
</evidence>
<accession>A0A6J3M176</accession>
<dbReference type="InterPro" id="IPR037185">
    <property type="entry name" value="EmrE-like"/>
</dbReference>
<feature type="transmembrane region" description="Helical" evidence="6">
    <location>
        <begin position="93"/>
        <end position="113"/>
    </location>
</feature>
<dbReference type="InterPro" id="IPR008521">
    <property type="entry name" value="Mg_trans_NIPA"/>
</dbReference>
<evidence type="ECO:0000256" key="1">
    <source>
        <dbReference type="ARBA" id="ARBA00004141"/>
    </source>
</evidence>
<dbReference type="PANTHER" id="PTHR12570">
    <property type="match status" value="1"/>
</dbReference>
<dbReference type="SUPFAM" id="SSF103481">
    <property type="entry name" value="Multidrug resistance efflux transporter EmrE"/>
    <property type="match status" value="1"/>
</dbReference>
<feature type="compositionally biased region" description="Polar residues" evidence="5">
    <location>
        <begin position="541"/>
        <end position="568"/>
    </location>
</feature>
<feature type="region of interest" description="Disordered" evidence="5">
    <location>
        <begin position="417"/>
        <end position="450"/>
    </location>
</feature>
<evidence type="ECO:0000256" key="3">
    <source>
        <dbReference type="ARBA" id="ARBA00022989"/>
    </source>
</evidence>
<feature type="compositionally biased region" description="Low complexity" evidence="5">
    <location>
        <begin position="650"/>
        <end position="660"/>
    </location>
</feature>
<dbReference type="AlphaFoldDB" id="A0A6J3M176"/>
<evidence type="ECO:0000256" key="2">
    <source>
        <dbReference type="ARBA" id="ARBA00022692"/>
    </source>
</evidence>
<dbReference type="GO" id="GO:0016020">
    <property type="term" value="C:membrane"/>
    <property type="evidence" value="ECO:0007669"/>
    <property type="project" value="UniProtKB-SubCell"/>
</dbReference>
<feature type="transmembrane region" description="Helical" evidence="6">
    <location>
        <begin position="145"/>
        <end position="165"/>
    </location>
</feature>
<comment type="subcellular location">
    <subcellularLocation>
        <location evidence="1">Membrane</location>
        <topology evidence="1">Multi-pass membrane protein</topology>
    </subcellularLocation>
</comment>
<evidence type="ECO:0000256" key="5">
    <source>
        <dbReference type="SAM" id="MobiDB-lite"/>
    </source>
</evidence>
<reference evidence="8" key="1">
    <citation type="submission" date="2020-01" db="EMBL/GenBank/DDBJ databases">
        <authorList>
            <consortium name="DOE Joint Genome Institute"/>
            <person name="Haridas S."/>
            <person name="Albert R."/>
            <person name="Binder M."/>
            <person name="Bloem J."/>
            <person name="Labutti K."/>
            <person name="Salamov A."/>
            <person name="Andreopoulos B."/>
            <person name="Baker S.E."/>
            <person name="Barry K."/>
            <person name="Bills G."/>
            <person name="Bluhm B.H."/>
            <person name="Cannon C."/>
            <person name="Castanera R."/>
            <person name="Culley D.E."/>
            <person name="Daum C."/>
            <person name="Ezra D."/>
            <person name="Gonzalez J.B."/>
            <person name="Henrissat B."/>
            <person name="Kuo A."/>
            <person name="Liang C."/>
            <person name="Lipzen A."/>
            <person name="Lutzoni F."/>
            <person name="Magnuson J."/>
            <person name="Mondo S."/>
            <person name="Nolan M."/>
            <person name="Ohm R."/>
            <person name="Pangilinan J."/>
            <person name="Park H.-J."/>
            <person name="Ramirez L."/>
            <person name="Alfaro M."/>
            <person name="Sun H."/>
            <person name="Tritt A."/>
            <person name="Yoshinaga Y."/>
            <person name="Zwiers L.-H."/>
            <person name="Turgeon B.G."/>
            <person name="Goodwin S.B."/>
            <person name="Spatafora J.W."/>
            <person name="Crous P.W."/>
            <person name="Grigoriev I.V."/>
        </authorList>
    </citation>
    <scope>NUCLEOTIDE SEQUENCE</scope>
    <source>
        <strain evidence="8">CBS 342.82</strain>
    </source>
</reference>
<sequence length="736" mass="80297">MDVAGQVLRHTLTLAVRAAAETTTAAAAANAPGAAPENERPGWYKIVGIILAIASGLSIGVSFVLKKIGLLRANVKYNEEAGEGFGYLRTPMWWFGMTLMIMGEIFNLVAYAFADAILVTPMGALTIVVTAILSKIFLKERLSFVGWVACFLCIAGSVVIALNAPSHSAVSDIAEMQRYFITPGFLSYTGVIILICLFLAFWAAPRYGKKSMMVYISICGLIGGPNVVALQGVGTAVLTQIGGKAQFNGWFIYILILFLIVTLLVVIVYLNKALNLFNAAMVTPTYYVFFTSSVIISSIVLFQGLKGTAVQIINVVMGFLVICSGVILLQLAKSAKEVSDSKVLSGDLNEIRTVAEVEEPEYEPRADTLHGSASIVRAMSRVRTQRQINEVKRIHDEMLEPVRENEHVEWDGLRRRKTVSSHGGSVSRQKSVRPPLGMAQFPDDVSEPDSEVHPGFFGRIGRMARAGSQSQTTRGHSPVPMTSVQPNKQDPNTNHDNNGMQHTFGLPAALQRDRASEYTETAYKSIPTAPSGSHIHFVGSDSPSRQESRGSNNLHPHDSVPNSASGTRRQFSFQNVFTRNRADSDDPHRPVSRGALSFSSRISSREYPAGAATTEEERLGLVHGDSRKILLPKFREEEEERDEDWQMTPSSSSARGGSSSPERILVGAGAGADDGRNPPPPPPHHQQRRRDTFDDDDDGDDLEKHELYDAPLRDPSDREDQPGNRQGTSGGGSAYR</sequence>
<keyword evidence="2 6" id="KW-0812">Transmembrane</keyword>
<feature type="compositionally biased region" description="Basic and acidic residues" evidence="5">
    <location>
        <begin position="702"/>
        <end position="722"/>
    </location>
</feature>
<reference evidence="8" key="3">
    <citation type="submission" date="2025-08" db="UniProtKB">
        <authorList>
            <consortium name="RefSeq"/>
        </authorList>
    </citation>
    <scope>IDENTIFICATION</scope>
    <source>
        <strain evidence="8">CBS 342.82</strain>
    </source>
</reference>
<dbReference type="PANTHER" id="PTHR12570:SF92">
    <property type="entry name" value="SPICHTHYIN, ISOFORM B"/>
    <property type="match status" value="1"/>
</dbReference>
<keyword evidence="7" id="KW-1185">Reference proteome</keyword>
<keyword evidence="4 6" id="KW-0472">Membrane</keyword>
<feature type="transmembrane region" description="Helical" evidence="6">
    <location>
        <begin position="214"/>
        <end position="238"/>
    </location>
</feature>
<feature type="transmembrane region" description="Helical" evidence="6">
    <location>
        <begin position="286"/>
        <end position="305"/>
    </location>
</feature>
<name>A0A6J3M176_9PEZI</name>
<evidence type="ECO:0000256" key="6">
    <source>
        <dbReference type="SAM" id="Phobius"/>
    </source>
</evidence>
<dbReference type="Pfam" id="PF05653">
    <property type="entry name" value="Mg_trans_NIPA"/>
    <property type="match status" value="1"/>
</dbReference>
<reference evidence="8" key="2">
    <citation type="submission" date="2020-04" db="EMBL/GenBank/DDBJ databases">
        <authorList>
            <consortium name="NCBI Genome Project"/>
        </authorList>
    </citation>
    <scope>NUCLEOTIDE SEQUENCE</scope>
    <source>
        <strain evidence="8">CBS 342.82</strain>
    </source>
</reference>
<feature type="transmembrane region" description="Helical" evidence="6">
    <location>
        <begin position="250"/>
        <end position="274"/>
    </location>
</feature>
<feature type="region of interest" description="Disordered" evidence="5">
    <location>
        <begin position="633"/>
        <end position="736"/>
    </location>
</feature>
<gene>
    <name evidence="8" type="ORF">K489DRAFT_382611</name>
</gene>
<evidence type="ECO:0000313" key="8">
    <source>
        <dbReference type="RefSeq" id="XP_033457713.1"/>
    </source>
</evidence>
<organism evidence="8">
    <name type="scientific">Dissoconium aciculare CBS 342.82</name>
    <dbReference type="NCBI Taxonomy" id="1314786"/>
    <lineage>
        <taxon>Eukaryota</taxon>
        <taxon>Fungi</taxon>
        <taxon>Dikarya</taxon>
        <taxon>Ascomycota</taxon>
        <taxon>Pezizomycotina</taxon>
        <taxon>Dothideomycetes</taxon>
        <taxon>Dothideomycetidae</taxon>
        <taxon>Mycosphaerellales</taxon>
        <taxon>Dissoconiaceae</taxon>
        <taxon>Dissoconium</taxon>
    </lineage>
</organism>
<dbReference type="Proteomes" id="UP000504637">
    <property type="component" value="Unplaced"/>
</dbReference>